<dbReference type="SMART" id="SM00388">
    <property type="entry name" value="HisKA"/>
    <property type="match status" value="1"/>
</dbReference>
<keyword evidence="7 14" id="KW-0812">Transmembrane</keyword>
<evidence type="ECO:0000256" key="8">
    <source>
        <dbReference type="ARBA" id="ARBA00022741"/>
    </source>
</evidence>
<dbReference type="GO" id="GO:0000155">
    <property type="term" value="F:phosphorelay sensor kinase activity"/>
    <property type="evidence" value="ECO:0007669"/>
    <property type="project" value="InterPro"/>
</dbReference>
<dbReference type="SUPFAM" id="SSF47384">
    <property type="entry name" value="Homodimeric domain of signal transducing histidine kinase"/>
    <property type="match status" value="1"/>
</dbReference>
<evidence type="ECO:0000256" key="5">
    <source>
        <dbReference type="ARBA" id="ARBA00022553"/>
    </source>
</evidence>
<evidence type="ECO:0000256" key="11">
    <source>
        <dbReference type="ARBA" id="ARBA00022989"/>
    </source>
</evidence>
<dbReference type="Gene3D" id="3.30.565.10">
    <property type="entry name" value="Histidine kinase-like ATPase, C-terminal domain"/>
    <property type="match status" value="1"/>
</dbReference>
<dbReference type="EC" id="2.7.13.3" evidence="3"/>
<feature type="domain" description="Histidine kinase" evidence="15">
    <location>
        <begin position="247"/>
        <end position="436"/>
    </location>
</feature>
<evidence type="ECO:0000256" key="4">
    <source>
        <dbReference type="ARBA" id="ARBA00022475"/>
    </source>
</evidence>
<keyword evidence="13 14" id="KW-0472">Membrane</keyword>
<dbReference type="Gene3D" id="1.10.287.130">
    <property type="match status" value="1"/>
</dbReference>
<dbReference type="InterPro" id="IPR036890">
    <property type="entry name" value="HATPase_C_sf"/>
</dbReference>
<evidence type="ECO:0000256" key="7">
    <source>
        <dbReference type="ARBA" id="ARBA00022692"/>
    </source>
</evidence>
<dbReference type="Pfam" id="PF00512">
    <property type="entry name" value="HisKA"/>
    <property type="match status" value="1"/>
</dbReference>
<dbReference type="AlphaFoldDB" id="A0A3E0TUT1"/>
<dbReference type="InterPro" id="IPR003661">
    <property type="entry name" value="HisK_dim/P_dom"/>
</dbReference>
<dbReference type="InterPro" id="IPR005467">
    <property type="entry name" value="His_kinase_dom"/>
</dbReference>
<dbReference type="SUPFAM" id="SSF55874">
    <property type="entry name" value="ATPase domain of HSP90 chaperone/DNA topoisomerase II/histidine kinase"/>
    <property type="match status" value="1"/>
</dbReference>
<dbReference type="GO" id="GO:0005524">
    <property type="term" value="F:ATP binding"/>
    <property type="evidence" value="ECO:0007669"/>
    <property type="project" value="UniProtKB-KW"/>
</dbReference>
<dbReference type="PANTHER" id="PTHR45528:SF1">
    <property type="entry name" value="SENSOR HISTIDINE KINASE CPXA"/>
    <property type="match status" value="1"/>
</dbReference>
<comment type="catalytic activity">
    <reaction evidence="1">
        <text>ATP + protein L-histidine = ADP + protein N-phospho-L-histidine.</text>
        <dbReference type="EC" id="2.7.13.3"/>
    </reaction>
</comment>
<feature type="transmembrane region" description="Helical" evidence="14">
    <location>
        <begin position="162"/>
        <end position="181"/>
    </location>
</feature>
<dbReference type="EMBL" id="QUOU01000001">
    <property type="protein sequence ID" value="REL28210.1"/>
    <property type="molecule type" value="Genomic_DNA"/>
</dbReference>
<dbReference type="PROSITE" id="PS50109">
    <property type="entry name" value="HIS_KIN"/>
    <property type="match status" value="1"/>
</dbReference>
<accession>A0A3E0TUT1</accession>
<comment type="subcellular location">
    <subcellularLocation>
        <location evidence="2">Cell membrane</location>
        <topology evidence="2">Multi-pass membrane protein</topology>
    </subcellularLocation>
</comment>
<keyword evidence="8" id="KW-0547">Nucleotide-binding</keyword>
<evidence type="ECO:0000256" key="14">
    <source>
        <dbReference type="SAM" id="Phobius"/>
    </source>
</evidence>
<evidence type="ECO:0000313" key="16">
    <source>
        <dbReference type="EMBL" id="REL28210.1"/>
    </source>
</evidence>
<organism evidence="16 17">
    <name type="scientific">Thalassotalea euphylliae</name>
    <dbReference type="NCBI Taxonomy" id="1655234"/>
    <lineage>
        <taxon>Bacteria</taxon>
        <taxon>Pseudomonadati</taxon>
        <taxon>Pseudomonadota</taxon>
        <taxon>Gammaproteobacteria</taxon>
        <taxon>Alteromonadales</taxon>
        <taxon>Colwelliaceae</taxon>
        <taxon>Thalassotalea</taxon>
    </lineage>
</organism>
<dbReference type="OrthoDB" id="9121563at2"/>
<evidence type="ECO:0000256" key="13">
    <source>
        <dbReference type="ARBA" id="ARBA00023136"/>
    </source>
</evidence>
<feature type="transmembrane region" description="Helical" evidence="14">
    <location>
        <begin position="21"/>
        <end position="42"/>
    </location>
</feature>
<reference evidence="16 17" key="1">
    <citation type="submission" date="2018-08" db="EMBL/GenBank/DDBJ databases">
        <title>Thalassotalea euphylliae genome.</title>
        <authorList>
            <person name="Summers S."/>
            <person name="Rice S.A."/>
            <person name="Freckelton M.L."/>
            <person name="Nedved B.T."/>
            <person name="Hadfield M.G."/>
        </authorList>
    </citation>
    <scope>NUCLEOTIDE SEQUENCE [LARGE SCALE GENOMIC DNA]</scope>
    <source>
        <strain evidence="16 17">H1</strain>
    </source>
</reference>
<dbReference type="Proteomes" id="UP000256478">
    <property type="component" value="Unassembled WGS sequence"/>
</dbReference>
<evidence type="ECO:0000256" key="9">
    <source>
        <dbReference type="ARBA" id="ARBA00022777"/>
    </source>
</evidence>
<keyword evidence="11 14" id="KW-1133">Transmembrane helix</keyword>
<evidence type="ECO:0000256" key="1">
    <source>
        <dbReference type="ARBA" id="ARBA00000085"/>
    </source>
</evidence>
<dbReference type="InterPro" id="IPR050398">
    <property type="entry name" value="HssS/ArlS-like"/>
</dbReference>
<dbReference type="CDD" id="cd00082">
    <property type="entry name" value="HisKA"/>
    <property type="match status" value="1"/>
</dbReference>
<evidence type="ECO:0000256" key="6">
    <source>
        <dbReference type="ARBA" id="ARBA00022679"/>
    </source>
</evidence>
<gene>
    <name evidence="16" type="ORF">DXX93_17645</name>
</gene>
<proteinExistence type="predicted"/>
<name>A0A3E0TUT1_9GAMM</name>
<keyword evidence="4" id="KW-1003">Cell membrane</keyword>
<keyword evidence="10" id="KW-0067">ATP-binding</keyword>
<keyword evidence="9 16" id="KW-0418">Kinase</keyword>
<protein>
    <recommendedName>
        <fullName evidence="3">histidine kinase</fullName>
        <ecNumber evidence="3">2.7.13.3</ecNumber>
    </recommendedName>
</protein>
<dbReference type="PANTHER" id="PTHR45528">
    <property type="entry name" value="SENSOR HISTIDINE KINASE CPXA"/>
    <property type="match status" value="1"/>
</dbReference>
<keyword evidence="5" id="KW-0597">Phosphoprotein</keyword>
<dbReference type="GO" id="GO:0005886">
    <property type="term" value="C:plasma membrane"/>
    <property type="evidence" value="ECO:0007669"/>
    <property type="project" value="UniProtKB-SubCell"/>
</dbReference>
<evidence type="ECO:0000256" key="2">
    <source>
        <dbReference type="ARBA" id="ARBA00004651"/>
    </source>
</evidence>
<evidence type="ECO:0000256" key="12">
    <source>
        <dbReference type="ARBA" id="ARBA00023012"/>
    </source>
</evidence>
<keyword evidence="12" id="KW-0902">Two-component regulatory system</keyword>
<evidence type="ECO:0000256" key="10">
    <source>
        <dbReference type="ARBA" id="ARBA00022840"/>
    </source>
</evidence>
<evidence type="ECO:0000313" key="17">
    <source>
        <dbReference type="Proteomes" id="UP000256478"/>
    </source>
</evidence>
<dbReference type="InterPro" id="IPR036097">
    <property type="entry name" value="HisK_dim/P_sf"/>
</dbReference>
<keyword evidence="6" id="KW-0808">Transferase</keyword>
<sequence length="436" mass="50063">MSAQNEYSENKVKPMKINVSLRWYMLALLLTLMVAISAFFSWQAATHFLSGFDVITESNMRNVAREAQLNERGYDKIIGYSVVNNWQHIPPAIKAHFPNQPEQSGTLLKKFDDWIYFAPPEKFYLLMMVELRNGELRYVYRYRDKPPQQPRQFGSIDPMVKILLWGIGIVLVFWLLLLMMLRSIGKPIVALQYWAKNLSAKDLSDSSTQQALPDFRYSELNSLASIILAAFLKVKKTLQREQEFLSYASHELRTPIAIIRSNCALLEKVTPEPSQQELAIRQRLQRASLTMKDMTETLLWLSREQEESLPVEAFDLAELIELLGNELAYLLQGKEVSVQLNTESFTVTASKVACRILLTNLIRNAFQHSFSGEVFIQQQAGRVEITNSLEAEQVNVNAELGFGLGLKLTSTLAKKFNWQYQRQIEEQNHKVVIDFG</sequence>
<comment type="caution">
    <text evidence="16">The sequence shown here is derived from an EMBL/GenBank/DDBJ whole genome shotgun (WGS) entry which is preliminary data.</text>
</comment>
<evidence type="ECO:0000259" key="15">
    <source>
        <dbReference type="PROSITE" id="PS50109"/>
    </source>
</evidence>
<evidence type="ECO:0000256" key="3">
    <source>
        <dbReference type="ARBA" id="ARBA00012438"/>
    </source>
</evidence>